<dbReference type="OrthoDB" id="29308at2759"/>
<dbReference type="GO" id="GO:0006886">
    <property type="term" value="P:intracellular protein transport"/>
    <property type="evidence" value="ECO:0007669"/>
    <property type="project" value="UniProtKB-UniRule"/>
</dbReference>
<dbReference type="GO" id="GO:0012505">
    <property type="term" value="C:endomembrane system"/>
    <property type="evidence" value="ECO:0007669"/>
    <property type="project" value="UniProtKB-SubCell"/>
</dbReference>
<keyword evidence="9" id="KW-1185">Reference proteome</keyword>
<name>A0A3L6SQB2_PANMI</name>
<dbReference type="InterPro" id="IPR050840">
    <property type="entry name" value="Adaptor_Complx_Large_Subunit"/>
</dbReference>
<evidence type="ECO:0000256" key="4">
    <source>
        <dbReference type="ARBA" id="ARBA00023136"/>
    </source>
</evidence>
<dbReference type="InterPro" id="IPR002553">
    <property type="entry name" value="Clathrin/coatomer_adapt-like_N"/>
</dbReference>
<comment type="caution">
    <text evidence="8">The sequence shown here is derived from an EMBL/GenBank/DDBJ whole genome shotgun (WGS) entry which is preliminary data.</text>
</comment>
<accession>A0A3L6SQB2</accession>
<sequence length="967" mass="105125">MEQLRTIGRELAMGSQGGWGQSKEFLDLVKSIGEARSKAEEDRIIARELEHLKRRLADPDVPRRKMKELLLRLVYAEMLGHDASFGHIHAVKMTHDESLPLKRTGYLAVALFLDERHDLVILVVNTIQKDLRSDNYLVVCAALTAACRLIGEEAIPAVLPQVVELLAHPKEAVRKKAVMALHRFYQRSPSSVSHLVSNFRKRLCDNDPGVMGATLCPLYDLILEEPNAYKDLVVSFVNILKQVAERRLPTSYDYHQMPAPFIQIKLLKILAVLGSGDKQASGHMYTVLGDIFRKGDTASNIGNAILYECICCISSIFPNPKMLEAAAETTSKFLKSDSHNLKYMGIDALGRLIKINPDIAEEHQLAVIDCLEDPDDTLKRKTFELLYKMTKSTNVEVIVDRMIEYMINITDHHYKTEIASRCVELAEQFAPSNQWFIQTMNKVFEHAGDLVNIRVAHNLMRLIAEGFGEEDEGADSQLRSSAVDSYLRIVGEPKLPSSFLQIICWVLGEYGTADGKYSASYIIGKLCDVAEAHLTDDTVKAYAISAILKIFAFEISLGRKIDMLPECQTLVDELSASHSTDLQQRAYELQALLGLDKRAVESVMPADASCEDIEVDRNLSFLNSYVQQALENGAAPYIPESERLGVISVGSYRSQEQQETSAHTLRFEAYEMPKPSLVLATAQVSMSTPPTDLVPVPDPGHYKEDHQTSRSQPSGDTISGEFGVKLRLDGVQKKWGRPTYSSSTPSSSAPSQQATNGGSHSDGGGSTSSQARESSYGSKRQQGTEISAEKQRLAASLFGSAAAKADKKAQASRKASKESASAEKATASSAAPQPIKEQVIPAAPPPDLLDLGDEPVSSSPPSADPFSQLEGLLGPASATPVVSGAPATSTSKAPDLMSIFSDDVPTGATSGSTDPALGDVNLIKGATATAAKKGPSLQDALQKDATARQVGVTPTGNNPNLFKDLLG</sequence>
<dbReference type="InterPro" id="IPR016024">
    <property type="entry name" value="ARM-type_fold"/>
</dbReference>
<keyword evidence="5" id="KW-0333">Golgi apparatus</keyword>
<comment type="function">
    <text evidence="5">Subunit of novel type of clathrin- or non-clathrin-associated protein coat involved in targeting proteins from the trans-Golgi network (TGN) to the endosomal-lysosomal system.</text>
</comment>
<feature type="compositionally biased region" description="Polar residues" evidence="6">
    <location>
        <begin position="770"/>
        <end position="785"/>
    </location>
</feature>
<dbReference type="STRING" id="4540.A0A3L6SQB2"/>
<organism evidence="8 9">
    <name type="scientific">Panicum miliaceum</name>
    <name type="common">Proso millet</name>
    <name type="synonym">Broomcorn millet</name>
    <dbReference type="NCBI Taxonomy" id="4540"/>
    <lineage>
        <taxon>Eukaryota</taxon>
        <taxon>Viridiplantae</taxon>
        <taxon>Streptophyta</taxon>
        <taxon>Embryophyta</taxon>
        <taxon>Tracheophyta</taxon>
        <taxon>Spermatophyta</taxon>
        <taxon>Magnoliopsida</taxon>
        <taxon>Liliopsida</taxon>
        <taxon>Poales</taxon>
        <taxon>Poaceae</taxon>
        <taxon>PACMAD clade</taxon>
        <taxon>Panicoideae</taxon>
        <taxon>Panicodae</taxon>
        <taxon>Paniceae</taxon>
        <taxon>Panicinae</taxon>
        <taxon>Panicum</taxon>
        <taxon>Panicum sect. Panicum</taxon>
    </lineage>
</organism>
<proteinExistence type="inferred from homology"/>
<evidence type="ECO:0000259" key="7">
    <source>
        <dbReference type="Pfam" id="PF01602"/>
    </source>
</evidence>
<dbReference type="PANTHER" id="PTHR22780">
    <property type="entry name" value="ADAPTIN, ALPHA/GAMMA/EPSILON"/>
    <property type="match status" value="1"/>
</dbReference>
<feature type="compositionally biased region" description="Low complexity" evidence="6">
    <location>
        <begin position="741"/>
        <end position="759"/>
    </location>
</feature>
<evidence type="ECO:0000256" key="6">
    <source>
        <dbReference type="SAM" id="MobiDB-lite"/>
    </source>
</evidence>
<keyword evidence="3 5" id="KW-0653">Protein transport</keyword>
<evidence type="ECO:0000313" key="8">
    <source>
        <dbReference type="EMBL" id="RLN24851.1"/>
    </source>
</evidence>
<dbReference type="InterPro" id="IPR017109">
    <property type="entry name" value="AP4_complex_esu"/>
</dbReference>
<evidence type="ECO:0000256" key="5">
    <source>
        <dbReference type="PIRNR" id="PIRNR037097"/>
    </source>
</evidence>
<dbReference type="GO" id="GO:0016192">
    <property type="term" value="P:vesicle-mediated transport"/>
    <property type="evidence" value="ECO:0007669"/>
    <property type="project" value="UniProtKB-UniRule"/>
</dbReference>
<evidence type="ECO:0000256" key="1">
    <source>
        <dbReference type="ARBA" id="ARBA00004308"/>
    </source>
</evidence>
<dbReference type="GO" id="GO:0030124">
    <property type="term" value="C:AP-4 adaptor complex"/>
    <property type="evidence" value="ECO:0007669"/>
    <property type="project" value="UniProtKB-UniRule"/>
</dbReference>
<dbReference type="Pfam" id="PF01602">
    <property type="entry name" value="Adaptin_N"/>
    <property type="match status" value="1"/>
</dbReference>
<comment type="similarity">
    <text evidence="5">Belongs to the adaptor complexes large subunit family.</text>
</comment>
<feature type="region of interest" description="Disordered" evidence="6">
    <location>
        <begin position="948"/>
        <end position="967"/>
    </location>
</feature>
<comment type="subunit">
    <text evidence="5">Adaptor protein complex 4 (AP-4) is a heterotetramer composed of two large adaptins, a medium adaptin and a small adaptin.</text>
</comment>
<feature type="region of interest" description="Disordered" evidence="6">
    <location>
        <begin position="735"/>
        <end position="789"/>
    </location>
</feature>
<gene>
    <name evidence="8" type="ORF">C2845_PM07G32550</name>
</gene>
<evidence type="ECO:0000256" key="3">
    <source>
        <dbReference type="ARBA" id="ARBA00022927"/>
    </source>
</evidence>
<dbReference type="Proteomes" id="UP000275267">
    <property type="component" value="Unassembled WGS sequence"/>
</dbReference>
<keyword evidence="4 5" id="KW-0472">Membrane</keyword>
<evidence type="ECO:0000256" key="2">
    <source>
        <dbReference type="ARBA" id="ARBA00022448"/>
    </source>
</evidence>
<dbReference type="AlphaFoldDB" id="A0A3L6SQB2"/>
<dbReference type="Gene3D" id="1.25.10.10">
    <property type="entry name" value="Leucine-rich Repeat Variant"/>
    <property type="match status" value="1"/>
</dbReference>
<feature type="region of interest" description="Disordered" evidence="6">
    <location>
        <begin position="685"/>
        <end position="720"/>
    </location>
</feature>
<keyword evidence="2 5" id="KW-0813">Transport</keyword>
<feature type="compositionally biased region" description="Low complexity" evidence="6">
    <location>
        <begin position="822"/>
        <end position="831"/>
    </location>
</feature>
<dbReference type="EMBL" id="PQIB02000004">
    <property type="protein sequence ID" value="RLN24851.1"/>
    <property type="molecule type" value="Genomic_DNA"/>
</dbReference>
<dbReference type="InterPro" id="IPR011989">
    <property type="entry name" value="ARM-like"/>
</dbReference>
<feature type="compositionally biased region" description="Basic and acidic residues" evidence="6">
    <location>
        <begin position="809"/>
        <end position="821"/>
    </location>
</feature>
<evidence type="ECO:0000313" key="9">
    <source>
        <dbReference type="Proteomes" id="UP000275267"/>
    </source>
</evidence>
<dbReference type="SUPFAM" id="SSF48371">
    <property type="entry name" value="ARM repeat"/>
    <property type="match status" value="1"/>
</dbReference>
<feature type="domain" description="Clathrin/coatomer adaptor adaptin-like N-terminal" evidence="7">
    <location>
        <begin position="44"/>
        <end position="595"/>
    </location>
</feature>
<feature type="region of interest" description="Disordered" evidence="6">
    <location>
        <begin position="809"/>
        <end position="871"/>
    </location>
</feature>
<dbReference type="PIRSF" id="PIRSF037097">
    <property type="entry name" value="AP4_complex_epsilon"/>
    <property type="match status" value="1"/>
</dbReference>
<reference evidence="9" key="1">
    <citation type="journal article" date="2019" name="Nat. Commun.">
        <title>The genome of broomcorn millet.</title>
        <authorList>
            <person name="Zou C."/>
            <person name="Miki D."/>
            <person name="Li D."/>
            <person name="Tang Q."/>
            <person name="Xiao L."/>
            <person name="Rajput S."/>
            <person name="Deng P."/>
            <person name="Jia W."/>
            <person name="Huang R."/>
            <person name="Zhang M."/>
            <person name="Sun Y."/>
            <person name="Hu J."/>
            <person name="Fu X."/>
            <person name="Schnable P.S."/>
            <person name="Li F."/>
            <person name="Zhang H."/>
            <person name="Feng B."/>
            <person name="Zhu X."/>
            <person name="Liu R."/>
            <person name="Schnable J.C."/>
            <person name="Zhu J.-K."/>
            <person name="Zhang H."/>
        </authorList>
    </citation>
    <scope>NUCLEOTIDE SEQUENCE [LARGE SCALE GENOMIC DNA]</scope>
</reference>
<protein>
    <recommendedName>
        <fullName evidence="5">AP-4 complex subunit epsilon</fullName>
    </recommendedName>
</protein>
<comment type="subcellular location">
    <subcellularLocation>
        <location evidence="1">Endomembrane system</location>
    </subcellularLocation>
</comment>